<dbReference type="EMBL" id="JPKZ01002981">
    <property type="protein sequence ID" value="KHN74025.1"/>
    <property type="molecule type" value="Genomic_DNA"/>
</dbReference>
<reference evidence="2 3" key="1">
    <citation type="submission" date="2014-11" db="EMBL/GenBank/DDBJ databases">
        <title>Genetic blueprint of the zoonotic pathogen Toxocara canis.</title>
        <authorList>
            <person name="Zhu X.-Q."/>
            <person name="Korhonen P.K."/>
            <person name="Cai H."/>
            <person name="Young N.D."/>
            <person name="Nejsum P."/>
            <person name="von Samson-Himmelstjerna G."/>
            <person name="Boag P.R."/>
            <person name="Tan P."/>
            <person name="Li Q."/>
            <person name="Min J."/>
            <person name="Yang Y."/>
            <person name="Wang X."/>
            <person name="Fang X."/>
            <person name="Hall R.S."/>
            <person name="Hofmann A."/>
            <person name="Sternberg P.W."/>
            <person name="Jex A.R."/>
            <person name="Gasser R.B."/>
        </authorList>
    </citation>
    <scope>NUCLEOTIDE SEQUENCE [LARGE SCALE GENOMIC DNA]</scope>
    <source>
        <strain evidence="2">PN_DK_2014</strain>
    </source>
</reference>
<dbReference type="Proteomes" id="UP000031036">
    <property type="component" value="Unassembled WGS sequence"/>
</dbReference>
<keyword evidence="1" id="KW-0732">Signal</keyword>
<name>A0A0B2UYT5_TOXCA</name>
<feature type="signal peptide" evidence="1">
    <location>
        <begin position="1"/>
        <end position="19"/>
    </location>
</feature>
<dbReference type="AlphaFoldDB" id="A0A0B2UYT5"/>
<organism evidence="2 3">
    <name type="scientific">Toxocara canis</name>
    <name type="common">Canine roundworm</name>
    <dbReference type="NCBI Taxonomy" id="6265"/>
    <lineage>
        <taxon>Eukaryota</taxon>
        <taxon>Metazoa</taxon>
        <taxon>Ecdysozoa</taxon>
        <taxon>Nematoda</taxon>
        <taxon>Chromadorea</taxon>
        <taxon>Rhabditida</taxon>
        <taxon>Spirurina</taxon>
        <taxon>Ascaridomorpha</taxon>
        <taxon>Ascaridoidea</taxon>
        <taxon>Toxocaridae</taxon>
        <taxon>Toxocara</taxon>
    </lineage>
</organism>
<proteinExistence type="predicted"/>
<feature type="chain" id="PRO_5002076703" evidence="1">
    <location>
        <begin position="20"/>
        <end position="184"/>
    </location>
</feature>
<protein>
    <submittedName>
        <fullName evidence="2">Uncharacterized protein</fullName>
    </submittedName>
</protein>
<evidence type="ECO:0000256" key="1">
    <source>
        <dbReference type="SAM" id="SignalP"/>
    </source>
</evidence>
<dbReference type="OMA" id="YATEYLG"/>
<evidence type="ECO:0000313" key="3">
    <source>
        <dbReference type="Proteomes" id="UP000031036"/>
    </source>
</evidence>
<keyword evidence="3" id="KW-1185">Reference proteome</keyword>
<sequence length="184" mass="20058">MKASLIFLSLTLVCVTAVAQQPFTDEDFPRDVYDSPTDPYNAEIEKRSEADKKRLIPFSGGVYGKRSLPLDRRETYFKRGRLPLSGGLYGKRLASIPFYGGIYGKRAASLPFSGGLYGKRFESIPFSGGLYGKKALSPLQGGIYGKRAALPFSGGVYGKRASKTVFGQNRLSLRSVPMSGGFFG</sequence>
<comment type="caution">
    <text evidence="2">The sequence shown here is derived from an EMBL/GenBank/DDBJ whole genome shotgun (WGS) entry which is preliminary data.</text>
</comment>
<dbReference type="OrthoDB" id="5842714at2759"/>
<evidence type="ECO:0000313" key="2">
    <source>
        <dbReference type="EMBL" id="KHN74025.1"/>
    </source>
</evidence>
<accession>A0A0B2UYT5</accession>
<gene>
    <name evidence="2" type="ORF">Tcan_18643</name>
</gene>